<dbReference type="HOGENOM" id="CLU_000288_6_3_1"/>
<dbReference type="InterPro" id="IPR001680">
    <property type="entry name" value="WD40_rpt"/>
</dbReference>
<keyword evidence="1" id="KW-0677">Repeat</keyword>
<dbReference type="Proteomes" id="UP000054097">
    <property type="component" value="Unassembled WGS sequence"/>
</dbReference>
<dbReference type="Pfam" id="PF00400">
    <property type="entry name" value="WD40"/>
    <property type="match status" value="2"/>
</dbReference>
<evidence type="ECO:0000313" key="5">
    <source>
        <dbReference type="Proteomes" id="UP000054097"/>
    </source>
</evidence>
<dbReference type="Gene3D" id="2.130.10.10">
    <property type="entry name" value="YVTN repeat-like/Quinoprotein amine dehydrogenase"/>
    <property type="match status" value="2"/>
</dbReference>
<evidence type="ECO:0000259" key="3">
    <source>
        <dbReference type="Pfam" id="PF24883"/>
    </source>
</evidence>
<feature type="domain" description="Nephrocystin 3-like N-terminal" evidence="3">
    <location>
        <begin position="296"/>
        <end position="454"/>
    </location>
</feature>
<evidence type="ECO:0000313" key="4">
    <source>
        <dbReference type="EMBL" id="KIM23456.1"/>
    </source>
</evidence>
<sequence>MGNCISKDHGKDADEVLTTVVKVAASQVVNSNPKQAPAPLKSNILASERPDMNIKDEVYDPEKTAAALEMGIQVVDLFQKAAKVTEMVIPSPLGEVLEKVTKVLGVLKQMVENRKGWRHLLNTIDEHQKTFNDQLQRLKADNSVPDPDSPLLEPVKQYSEKLETFAAKIMAEGGLVKKDAPESTAWEKIKTFTSRALSAEDEKGSMDGYLKQLATAMDQFRFMLEIFVGFTVDEVKKGVDSLALDVRAIGNDVKDVRTAVMLNAEPKDGTNAANITPFGVQHKTCLQGTRIQVLEEIRVWARPKETPTPVYCIGDVAGTGKSTISRTMYDEWSMSKQKTLAFFFSREGAATQTATDFCFFIGEQIRVAGGPEIKEYWSKLEPGLVLLRQQPVQQQWTRLVYEPLCLLPNDGPLILIIDALDECTKATRADLLKCALNACTSGMLPQLRLYITTRNEADIVPLLQNDAYEKNIVHKSLLGSSSAKEDVGLYVSHRLDEINAFMSDSKPRSLLIERCGGLFIFAFLACKLLEDAYNENEPLDSILHSFTSLDVLYHQTLSRADNNIVKNREQLKNILQIIVIAQEPLSITAISDLLPSNASTNSVKKAISNLGSLLASREIDDPVYILHATFTEFLLRQNWVATSGMSVPNEYAIGRAQANRAMTRGCLANLLRARRPDQVQTSMTAIQYAAIRWVSHVIQEVHSQEIRDMMQQFYQEKLLDWIALGGITASIPGYMTSIAKLGSTMKRCQQKIQGIIDQDIEWLKDILDFLRLNQPVLQKDPFGVYSSALLFSPRDNLVYRHYAGRYQDTWPRILTGSPASSSNSVVLGSSPPCTAAFSSTGALMASASEIDNKVRIWDTQTWAELLNFNVETAPNLVVPASLTFLPDDKVVISVWDDGSFYKHNFESGGTMLSHFQDCPSNLLCATGGKGNEAICGFKEGQICGFSLQDGKMIGGVLQAHDGEVSELFISKNGTALASICADKTIKVWKKTSMGLDNVPLCVWNHSEAIQSGQFSPSDNSLFAFTDQGAIHILNINTGAIEATKESPGARKLTYSPNGDYIATEQDGGRSVQLWQTTSATGATPIVLKTGQTEELSILLFTPDMKSIVTSTLVGTFRVNDITAQASGPLWDGHQDRVQSVQFTRNDKLVGTFAVDKSFCLWDVETGKLIQGPDPITLDIHHSTACAFDGTTLIHHRRDIAKFFDMKRLKTFGPTLTITASPQPNIWNLVISPTEPIIAIYSTDYTKDRSALSIFSLETSSTESKAVIEPELGMRVQHMGFHPSGKYIGVGKKAWSIVSETPVELSGDELQAVLEDISPGILQLDVDDNNVASITLGSPVRQVFNIPTYLNVRMRHDIRDGFLVTGSSDGRVIIFDFNHLLTVEEKAHFDRIRLMREEAASKLGPSRLYEILSAYQDPPVTTPEAK</sequence>
<keyword evidence="5" id="KW-1185">Reference proteome</keyword>
<dbReference type="SUPFAM" id="SSF82171">
    <property type="entry name" value="DPP6 N-terminal domain-like"/>
    <property type="match status" value="1"/>
</dbReference>
<name>A0A0C3AVY3_SERVB</name>
<dbReference type="InterPro" id="IPR027417">
    <property type="entry name" value="P-loop_NTPase"/>
</dbReference>
<dbReference type="SMART" id="SM00320">
    <property type="entry name" value="WD40"/>
    <property type="match status" value="5"/>
</dbReference>
<dbReference type="OrthoDB" id="3267051at2759"/>
<accession>A0A0C3AVY3</accession>
<feature type="repeat" description="WD" evidence="2">
    <location>
        <begin position="957"/>
        <end position="989"/>
    </location>
</feature>
<dbReference type="PROSITE" id="PS50294">
    <property type="entry name" value="WD_REPEATS_REGION"/>
    <property type="match status" value="2"/>
</dbReference>
<feature type="repeat" description="WD" evidence="2">
    <location>
        <begin position="1130"/>
        <end position="1171"/>
    </location>
</feature>
<reference evidence="5" key="2">
    <citation type="submission" date="2015-01" db="EMBL/GenBank/DDBJ databases">
        <title>Evolutionary Origins and Diversification of the Mycorrhizal Mutualists.</title>
        <authorList>
            <consortium name="DOE Joint Genome Institute"/>
            <consortium name="Mycorrhizal Genomics Consortium"/>
            <person name="Kohler A."/>
            <person name="Kuo A."/>
            <person name="Nagy L.G."/>
            <person name="Floudas D."/>
            <person name="Copeland A."/>
            <person name="Barry K.W."/>
            <person name="Cichocki N."/>
            <person name="Veneault-Fourrey C."/>
            <person name="LaButti K."/>
            <person name="Lindquist E.A."/>
            <person name="Lipzen A."/>
            <person name="Lundell T."/>
            <person name="Morin E."/>
            <person name="Murat C."/>
            <person name="Riley R."/>
            <person name="Ohm R."/>
            <person name="Sun H."/>
            <person name="Tunlid A."/>
            <person name="Henrissat B."/>
            <person name="Grigoriev I.V."/>
            <person name="Hibbett D.S."/>
            <person name="Martin F."/>
        </authorList>
    </citation>
    <scope>NUCLEOTIDE SEQUENCE [LARGE SCALE GENOMIC DNA]</scope>
    <source>
        <strain evidence="5">MAFF 305830</strain>
    </source>
</reference>
<dbReference type="Pfam" id="PF24883">
    <property type="entry name" value="NPHP3_N"/>
    <property type="match status" value="1"/>
</dbReference>
<dbReference type="PANTHER" id="PTHR10039">
    <property type="entry name" value="AMELOGENIN"/>
    <property type="match status" value="1"/>
</dbReference>
<dbReference type="Gene3D" id="3.40.50.300">
    <property type="entry name" value="P-loop containing nucleotide triphosphate hydrolases"/>
    <property type="match status" value="1"/>
</dbReference>
<proteinExistence type="predicted"/>
<dbReference type="SUPFAM" id="SSF50978">
    <property type="entry name" value="WD40 repeat-like"/>
    <property type="match status" value="1"/>
</dbReference>
<dbReference type="InterPro" id="IPR036322">
    <property type="entry name" value="WD40_repeat_dom_sf"/>
</dbReference>
<evidence type="ECO:0000256" key="2">
    <source>
        <dbReference type="PROSITE-ProRule" id="PRU00221"/>
    </source>
</evidence>
<dbReference type="PROSITE" id="PS50082">
    <property type="entry name" value="WD_REPEATS_2"/>
    <property type="match status" value="2"/>
</dbReference>
<dbReference type="InterPro" id="IPR015943">
    <property type="entry name" value="WD40/YVTN_repeat-like_dom_sf"/>
</dbReference>
<gene>
    <name evidence="4" type="ORF">M408DRAFT_263466</name>
</gene>
<dbReference type="PANTHER" id="PTHR10039:SF17">
    <property type="entry name" value="FUNGAL STAND N-TERMINAL GOODBYE DOMAIN-CONTAINING PROTEIN-RELATED"/>
    <property type="match status" value="1"/>
</dbReference>
<keyword evidence="2" id="KW-0853">WD repeat</keyword>
<organism evidence="4 5">
    <name type="scientific">Serendipita vermifera MAFF 305830</name>
    <dbReference type="NCBI Taxonomy" id="933852"/>
    <lineage>
        <taxon>Eukaryota</taxon>
        <taxon>Fungi</taxon>
        <taxon>Dikarya</taxon>
        <taxon>Basidiomycota</taxon>
        <taxon>Agaricomycotina</taxon>
        <taxon>Agaricomycetes</taxon>
        <taxon>Sebacinales</taxon>
        <taxon>Serendipitaceae</taxon>
        <taxon>Serendipita</taxon>
    </lineage>
</organism>
<evidence type="ECO:0000256" key="1">
    <source>
        <dbReference type="ARBA" id="ARBA00022737"/>
    </source>
</evidence>
<dbReference type="InterPro" id="IPR056884">
    <property type="entry name" value="NPHP3-like_N"/>
</dbReference>
<dbReference type="STRING" id="933852.A0A0C3AVY3"/>
<reference evidence="4 5" key="1">
    <citation type="submission" date="2014-04" db="EMBL/GenBank/DDBJ databases">
        <authorList>
            <consortium name="DOE Joint Genome Institute"/>
            <person name="Kuo A."/>
            <person name="Zuccaro A."/>
            <person name="Kohler A."/>
            <person name="Nagy L.G."/>
            <person name="Floudas D."/>
            <person name="Copeland A."/>
            <person name="Barry K.W."/>
            <person name="Cichocki N."/>
            <person name="Veneault-Fourrey C."/>
            <person name="LaButti K."/>
            <person name="Lindquist E.A."/>
            <person name="Lipzen A."/>
            <person name="Lundell T."/>
            <person name="Morin E."/>
            <person name="Murat C."/>
            <person name="Sun H."/>
            <person name="Tunlid A."/>
            <person name="Henrissat B."/>
            <person name="Grigoriev I.V."/>
            <person name="Hibbett D.S."/>
            <person name="Martin F."/>
            <person name="Nordberg H.P."/>
            <person name="Cantor M.N."/>
            <person name="Hua S.X."/>
        </authorList>
    </citation>
    <scope>NUCLEOTIDE SEQUENCE [LARGE SCALE GENOMIC DNA]</scope>
    <source>
        <strain evidence="4 5">MAFF 305830</strain>
    </source>
</reference>
<dbReference type="EMBL" id="KN824337">
    <property type="protein sequence ID" value="KIM23456.1"/>
    <property type="molecule type" value="Genomic_DNA"/>
</dbReference>
<protein>
    <recommendedName>
        <fullName evidence="3">Nephrocystin 3-like N-terminal domain-containing protein</fullName>
    </recommendedName>
</protein>